<evidence type="ECO:0000256" key="2">
    <source>
        <dbReference type="ARBA" id="ARBA00022723"/>
    </source>
</evidence>
<feature type="binding site" evidence="11">
    <location>
        <position position="185"/>
    </location>
    <ligand>
        <name>Zn(2+)</name>
        <dbReference type="ChEBI" id="CHEBI:29105"/>
        <label>2</label>
    </ligand>
</feature>
<dbReference type="InterPro" id="IPR036869">
    <property type="entry name" value="J_dom_sf"/>
</dbReference>
<dbReference type="EMBL" id="CP000252">
    <property type="protein sequence ID" value="ABC75927.1"/>
    <property type="molecule type" value="Genomic_DNA"/>
</dbReference>
<dbReference type="Proteomes" id="UP000001933">
    <property type="component" value="Chromosome"/>
</dbReference>
<dbReference type="PRINTS" id="PR00625">
    <property type="entry name" value="JDOMAIN"/>
</dbReference>
<dbReference type="CDD" id="cd06257">
    <property type="entry name" value="DnaJ"/>
    <property type="match status" value="1"/>
</dbReference>
<comment type="function">
    <text evidence="8 11">Participates actively in the response to hyperosmotic and heat shock by preventing the aggregation of stress-denatured proteins and by disaggregating proteins, also in an autonomous, DnaK-independent fashion. Unfolded proteins bind initially to DnaJ; upon interaction with the DnaJ-bound protein, DnaK hydrolyzes its bound ATP, resulting in the formation of a stable complex. GrpE releases ADP from DnaK; ATP binding to DnaK triggers the release of the substrate protein, thus completing the reaction cycle. Several rounds of ATP-dependent interactions between DnaJ, DnaK and GrpE are required for fully efficient folding. Also involved, together with DnaK and GrpE, in the DNA replication of plasmids through activation of initiation proteins.</text>
</comment>
<feature type="binding site" evidence="11">
    <location>
        <position position="196"/>
    </location>
    <ligand>
        <name>Zn(2+)</name>
        <dbReference type="ChEBI" id="CHEBI:29105"/>
        <label>1</label>
    </ligand>
</feature>
<dbReference type="GO" id="GO:0008270">
    <property type="term" value="F:zinc ion binding"/>
    <property type="evidence" value="ECO:0007669"/>
    <property type="project" value="UniProtKB-UniRule"/>
</dbReference>
<keyword evidence="4 11" id="KW-0863">Zinc-finger</keyword>
<feature type="domain" description="J" evidence="13">
    <location>
        <begin position="3"/>
        <end position="68"/>
    </location>
</feature>
<dbReference type="InterPro" id="IPR036410">
    <property type="entry name" value="HSP_DnaJ_Cys-rich_dom_sf"/>
</dbReference>
<evidence type="ECO:0000256" key="9">
    <source>
        <dbReference type="ARBA" id="ARBA00061004"/>
    </source>
</evidence>
<evidence type="ECO:0000256" key="11">
    <source>
        <dbReference type="HAMAP-Rule" id="MF_01152"/>
    </source>
</evidence>
<dbReference type="STRING" id="56780.SYN_00026"/>
<keyword evidence="3 11" id="KW-0677">Repeat</keyword>
<evidence type="ECO:0000259" key="14">
    <source>
        <dbReference type="PROSITE" id="PS51188"/>
    </source>
</evidence>
<dbReference type="FunFam" id="2.10.230.10:FF:000002">
    <property type="entry name" value="Molecular chaperone DnaJ"/>
    <property type="match status" value="1"/>
</dbReference>
<dbReference type="NCBIfam" id="TIGR02349">
    <property type="entry name" value="DnaJ_bact"/>
    <property type="match status" value="1"/>
</dbReference>
<keyword evidence="5 11" id="KW-0862">Zinc</keyword>
<dbReference type="Gene3D" id="2.60.260.20">
    <property type="entry name" value="Urease metallochaperone UreE, N-terminal domain"/>
    <property type="match status" value="2"/>
</dbReference>
<keyword evidence="11" id="KW-0963">Cytoplasm</keyword>
<evidence type="ECO:0000256" key="7">
    <source>
        <dbReference type="ARBA" id="ARBA00023186"/>
    </source>
</evidence>
<dbReference type="SUPFAM" id="SSF49493">
    <property type="entry name" value="HSP40/DnaJ peptide-binding domain"/>
    <property type="match status" value="2"/>
</dbReference>
<evidence type="ECO:0000313" key="15">
    <source>
        <dbReference type="EMBL" id="ABC75927.1"/>
    </source>
</evidence>
<dbReference type="CDD" id="cd10719">
    <property type="entry name" value="DnaJ_zf"/>
    <property type="match status" value="1"/>
</dbReference>
<sequence length="373" mass="40953">MRDYYEILGVSRKASPEEIKKAYRQLALKYHPDRNPGDKEAEARFREAAEAYEALSNPDKRSIYDQFGHEGLRRSGYQGFTRPEDIFRAFGGIFDEFLNFSFGRRGQPEEEAGEDLVASVTITLEEAAHGKEVGLELPRTKICPNCKGSGAKPGTGWITCPVCHGSGTLSHGGHLFRFSVTCPECKGQGQRLESPCGSCHGSGKIQAPTTISLKIPPGVRSGSQLFLAGAGQPGRRGGPAGNLYVKVAVEGHPLFERDGDDLLCQLPIRMTQAALGAKISVPTLWGDINLTIPPGTQYGDIFKIPGKGMPILQSAGRGDLIVRIRVIIPRKLTLFQKRLLRQFDRISGHGKNPSPGFFQKLYGRFRICRIFDP</sequence>
<dbReference type="Gene3D" id="2.10.230.10">
    <property type="entry name" value="Heat shock protein DnaJ, cysteine-rich domain"/>
    <property type="match status" value="1"/>
</dbReference>
<keyword evidence="1 11" id="KW-0235">DNA replication</keyword>
<dbReference type="InterPro" id="IPR018253">
    <property type="entry name" value="DnaJ_domain_CS"/>
</dbReference>
<feature type="repeat" description="CXXCXGXG motif" evidence="11">
    <location>
        <begin position="196"/>
        <end position="203"/>
    </location>
</feature>
<evidence type="ECO:0000313" key="16">
    <source>
        <dbReference type="Proteomes" id="UP000001933"/>
    </source>
</evidence>
<evidence type="ECO:0000256" key="5">
    <source>
        <dbReference type="ARBA" id="ARBA00022833"/>
    </source>
</evidence>
<dbReference type="GO" id="GO:0051082">
    <property type="term" value="F:unfolded protein binding"/>
    <property type="evidence" value="ECO:0007669"/>
    <property type="project" value="UniProtKB-UniRule"/>
</dbReference>
<dbReference type="SMART" id="SM00271">
    <property type="entry name" value="DnaJ"/>
    <property type="match status" value="1"/>
</dbReference>
<keyword evidence="2 11" id="KW-0479">Metal-binding</keyword>
<dbReference type="InParanoid" id="Q2LPJ9"/>
<feature type="repeat" description="CXXCXGXG motif" evidence="11">
    <location>
        <begin position="160"/>
        <end position="167"/>
    </location>
</feature>
<dbReference type="InterPro" id="IPR001623">
    <property type="entry name" value="DnaJ_domain"/>
</dbReference>
<dbReference type="PANTHER" id="PTHR43096:SF52">
    <property type="entry name" value="DNAJ HOMOLOG 1, MITOCHONDRIAL-RELATED"/>
    <property type="match status" value="1"/>
</dbReference>
<evidence type="ECO:0000256" key="8">
    <source>
        <dbReference type="ARBA" id="ARBA00053423"/>
    </source>
</evidence>
<comment type="subunit">
    <text evidence="11">Homodimer.</text>
</comment>
<reference evidence="15 16" key="1">
    <citation type="journal article" date="2007" name="Proc. Natl. Acad. Sci. U.S.A.">
        <title>The genome of Syntrophus aciditrophicus: life at the thermodynamic limit of microbial growth.</title>
        <authorList>
            <person name="McInerney M.J."/>
            <person name="Rohlin L."/>
            <person name="Mouttaki H."/>
            <person name="Kim U."/>
            <person name="Krupp R.S."/>
            <person name="Rios-Hernandez L."/>
            <person name="Sieber J."/>
            <person name="Struchtemeyer C.G."/>
            <person name="Bhattacharyya A."/>
            <person name="Campbell J.W."/>
            <person name="Gunsalus R.P."/>
        </authorList>
    </citation>
    <scope>NUCLEOTIDE SEQUENCE [LARGE SCALE GENOMIC DNA]</scope>
    <source>
        <strain evidence="15 16">SB</strain>
    </source>
</reference>
<dbReference type="GO" id="GO:0009408">
    <property type="term" value="P:response to heat"/>
    <property type="evidence" value="ECO:0007669"/>
    <property type="project" value="InterPro"/>
</dbReference>
<feature type="binding site" evidence="11">
    <location>
        <position position="146"/>
    </location>
    <ligand>
        <name>Zn(2+)</name>
        <dbReference type="ChEBI" id="CHEBI:29105"/>
        <label>1</label>
    </ligand>
</feature>
<protein>
    <recommendedName>
        <fullName evidence="10 11">Chaperone protein DnaJ</fullName>
    </recommendedName>
</protein>
<dbReference type="HAMAP" id="MF_01152">
    <property type="entry name" value="DnaJ"/>
    <property type="match status" value="1"/>
</dbReference>
<keyword evidence="7 11" id="KW-0143">Chaperone</keyword>
<feature type="binding site" evidence="11">
    <location>
        <position position="182"/>
    </location>
    <ligand>
        <name>Zn(2+)</name>
        <dbReference type="ChEBI" id="CHEBI:29105"/>
        <label>2</label>
    </ligand>
</feature>
<feature type="repeat" description="CXXCXGXG motif" evidence="11">
    <location>
        <begin position="143"/>
        <end position="150"/>
    </location>
</feature>
<keyword evidence="16" id="KW-1185">Reference proteome</keyword>
<dbReference type="KEGG" id="sat:SYN_00026"/>
<dbReference type="RefSeq" id="WP_011415962.1">
    <property type="nucleotide sequence ID" value="NC_007759.1"/>
</dbReference>
<dbReference type="GO" id="GO:0031072">
    <property type="term" value="F:heat shock protein binding"/>
    <property type="evidence" value="ECO:0007669"/>
    <property type="project" value="InterPro"/>
</dbReference>
<dbReference type="SUPFAM" id="SSF46565">
    <property type="entry name" value="Chaperone J-domain"/>
    <property type="match status" value="1"/>
</dbReference>
<dbReference type="Pfam" id="PF00226">
    <property type="entry name" value="DnaJ"/>
    <property type="match status" value="1"/>
</dbReference>
<dbReference type="SUPFAM" id="SSF57938">
    <property type="entry name" value="DnaJ/Hsp40 cysteine-rich domain"/>
    <property type="match status" value="1"/>
</dbReference>
<dbReference type="GO" id="GO:0042026">
    <property type="term" value="P:protein refolding"/>
    <property type="evidence" value="ECO:0007669"/>
    <property type="project" value="TreeGrafter"/>
</dbReference>
<dbReference type="FunFam" id="2.60.260.20:FF:000005">
    <property type="entry name" value="Chaperone protein dnaJ 1, mitochondrial"/>
    <property type="match status" value="1"/>
</dbReference>
<dbReference type="PROSITE" id="PS50076">
    <property type="entry name" value="DNAJ_2"/>
    <property type="match status" value="1"/>
</dbReference>
<evidence type="ECO:0000256" key="6">
    <source>
        <dbReference type="ARBA" id="ARBA00023016"/>
    </source>
</evidence>
<evidence type="ECO:0000256" key="10">
    <source>
        <dbReference type="ARBA" id="ARBA00067609"/>
    </source>
</evidence>
<dbReference type="NCBIfam" id="NF008035">
    <property type="entry name" value="PRK10767.1"/>
    <property type="match status" value="1"/>
</dbReference>
<proteinExistence type="inferred from homology"/>
<dbReference type="eggNOG" id="COG0484">
    <property type="taxonomic scope" value="Bacteria"/>
</dbReference>
<feature type="repeat" description="CXXCXGXG motif" evidence="11">
    <location>
        <begin position="182"/>
        <end position="189"/>
    </location>
</feature>
<name>Q2LPJ9_SYNAS</name>
<keyword evidence="6 11" id="KW-0346">Stress response</keyword>
<evidence type="ECO:0000256" key="1">
    <source>
        <dbReference type="ARBA" id="ARBA00022705"/>
    </source>
</evidence>
<comment type="cofactor">
    <cofactor evidence="11">
        <name>Zn(2+)</name>
        <dbReference type="ChEBI" id="CHEBI:29105"/>
    </cofactor>
    <text evidence="11">Binds 2 Zn(2+) ions per monomer.</text>
</comment>
<gene>
    <name evidence="11" type="primary">dnaJ</name>
    <name evidence="15" type="ORF">SYN_00026</name>
</gene>
<dbReference type="GO" id="GO:0005524">
    <property type="term" value="F:ATP binding"/>
    <property type="evidence" value="ECO:0007669"/>
    <property type="project" value="InterPro"/>
</dbReference>
<comment type="similarity">
    <text evidence="9 11">Belongs to the DnaJ family.</text>
</comment>
<dbReference type="Pfam" id="PF00684">
    <property type="entry name" value="DnaJ_CXXCXGXG"/>
    <property type="match status" value="1"/>
</dbReference>
<dbReference type="PANTHER" id="PTHR43096">
    <property type="entry name" value="DNAJ HOMOLOG 1, MITOCHONDRIAL-RELATED"/>
    <property type="match status" value="1"/>
</dbReference>
<feature type="binding site" evidence="11">
    <location>
        <position position="199"/>
    </location>
    <ligand>
        <name>Zn(2+)</name>
        <dbReference type="ChEBI" id="CHEBI:29105"/>
        <label>1</label>
    </ligand>
</feature>
<comment type="subcellular location">
    <subcellularLocation>
        <location evidence="11">Cytoplasm</location>
    </subcellularLocation>
</comment>
<feature type="binding site" evidence="11">
    <location>
        <position position="143"/>
    </location>
    <ligand>
        <name>Zn(2+)</name>
        <dbReference type="ChEBI" id="CHEBI:29105"/>
        <label>1</label>
    </ligand>
</feature>
<dbReference type="Gene3D" id="1.10.287.110">
    <property type="entry name" value="DnaJ domain"/>
    <property type="match status" value="1"/>
</dbReference>
<evidence type="ECO:0000256" key="12">
    <source>
        <dbReference type="PROSITE-ProRule" id="PRU00546"/>
    </source>
</evidence>
<feature type="zinc finger region" description="CR-type" evidence="12">
    <location>
        <begin position="130"/>
        <end position="208"/>
    </location>
</feature>
<dbReference type="CDD" id="cd10747">
    <property type="entry name" value="DnaJ_C"/>
    <property type="match status" value="1"/>
</dbReference>
<evidence type="ECO:0000256" key="3">
    <source>
        <dbReference type="ARBA" id="ARBA00022737"/>
    </source>
</evidence>
<evidence type="ECO:0000256" key="4">
    <source>
        <dbReference type="ARBA" id="ARBA00022771"/>
    </source>
</evidence>
<dbReference type="PROSITE" id="PS00636">
    <property type="entry name" value="DNAJ_1"/>
    <property type="match status" value="1"/>
</dbReference>
<organism evidence="15 16">
    <name type="scientific">Syntrophus aciditrophicus (strain SB)</name>
    <dbReference type="NCBI Taxonomy" id="56780"/>
    <lineage>
        <taxon>Bacteria</taxon>
        <taxon>Pseudomonadati</taxon>
        <taxon>Thermodesulfobacteriota</taxon>
        <taxon>Syntrophia</taxon>
        <taxon>Syntrophales</taxon>
        <taxon>Syntrophaceae</taxon>
        <taxon>Syntrophus</taxon>
    </lineage>
</organism>
<feature type="binding site" evidence="11">
    <location>
        <position position="160"/>
    </location>
    <ligand>
        <name>Zn(2+)</name>
        <dbReference type="ChEBI" id="CHEBI:29105"/>
        <label>2</label>
    </ligand>
</feature>
<dbReference type="InterPro" id="IPR002939">
    <property type="entry name" value="DnaJ_C"/>
</dbReference>
<dbReference type="InterPro" id="IPR001305">
    <property type="entry name" value="HSP_DnaJ_Cys-rich_dom"/>
</dbReference>
<feature type="binding site" evidence="11">
    <location>
        <position position="163"/>
    </location>
    <ligand>
        <name>Zn(2+)</name>
        <dbReference type="ChEBI" id="CHEBI:29105"/>
        <label>2</label>
    </ligand>
</feature>
<dbReference type="InterPro" id="IPR008971">
    <property type="entry name" value="HSP40/DnaJ_pept-bd"/>
</dbReference>
<dbReference type="Pfam" id="PF01556">
    <property type="entry name" value="DnaJ_C"/>
    <property type="match status" value="1"/>
</dbReference>
<dbReference type="AlphaFoldDB" id="Q2LPJ9"/>
<dbReference type="GO" id="GO:0006260">
    <property type="term" value="P:DNA replication"/>
    <property type="evidence" value="ECO:0007669"/>
    <property type="project" value="UniProtKB-KW"/>
</dbReference>
<dbReference type="FunFam" id="1.10.287.110:FF:000034">
    <property type="entry name" value="Chaperone protein DnaJ"/>
    <property type="match status" value="1"/>
</dbReference>
<dbReference type="HOGENOM" id="CLU_017633_0_7_7"/>
<comment type="domain">
    <text evidence="11">The J domain is necessary and sufficient to stimulate DnaK ATPase activity. Zinc center 1 plays an important role in the autonomous, DnaK-independent chaperone activity of DnaJ. Zinc center 2 is essential for interaction with DnaK and for DnaJ activity.</text>
</comment>
<evidence type="ECO:0000259" key="13">
    <source>
        <dbReference type="PROSITE" id="PS50076"/>
    </source>
</evidence>
<feature type="domain" description="CR-type" evidence="14">
    <location>
        <begin position="130"/>
        <end position="208"/>
    </location>
</feature>
<dbReference type="GO" id="GO:0005737">
    <property type="term" value="C:cytoplasm"/>
    <property type="evidence" value="ECO:0007669"/>
    <property type="project" value="UniProtKB-SubCell"/>
</dbReference>
<accession>Q2LPJ9</accession>
<dbReference type="PROSITE" id="PS51188">
    <property type="entry name" value="ZF_CR"/>
    <property type="match status" value="1"/>
</dbReference>
<dbReference type="InterPro" id="IPR012724">
    <property type="entry name" value="DnaJ"/>
</dbReference>